<comment type="caution">
    <text evidence="5">The sequence shown here is derived from an EMBL/GenBank/DDBJ whole genome shotgun (WGS) entry which is preliminary data.</text>
</comment>
<dbReference type="SUPFAM" id="SSF55174">
    <property type="entry name" value="Alpha-L RNA-binding motif"/>
    <property type="match status" value="1"/>
</dbReference>
<proteinExistence type="inferred from homology"/>
<dbReference type="GO" id="GO:0008168">
    <property type="term" value="F:methyltransferase activity"/>
    <property type="evidence" value="ECO:0007669"/>
    <property type="project" value="UniProtKB-KW"/>
</dbReference>
<evidence type="ECO:0000256" key="2">
    <source>
        <dbReference type="ARBA" id="ARBA00029460"/>
    </source>
</evidence>
<feature type="domain" description="RNA-binding S4" evidence="4">
    <location>
        <begin position="1"/>
        <end position="69"/>
    </location>
</feature>
<dbReference type="PANTHER" id="PTHR32319">
    <property type="entry name" value="BACTERIAL HEMOLYSIN-LIKE PROTEIN"/>
    <property type="match status" value="1"/>
</dbReference>
<gene>
    <name evidence="5" type="ORF">CQA54_03225</name>
</gene>
<keyword evidence="5" id="KW-0489">Methyltransferase</keyword>
<dbReference type="InterPro" id="IPR036986">
    <property type="entry name" value="S4_RNA-bd_sf"/>
</dbReference>
<dbReference type="Pfam" id="PF01728">
    <property type="entry name" value="FtsJ"/>
    <property type="match status" value="1"/>
</dbReference>
<dbReference type="CDD" id="cd02440">
    <property type="entry name" value="AdoMet_MTases"/>
    <property type="match status" value="1"/>
</dbReference>
<dbReference type="Gene3D" id="3.10.290.10">
    <property type="entry name" value="RNA-binding S4 domain"/>
    <property type="match status" value="1"/>
</dbReference>
<dbReference type="OrthoDB" id="9784736at2"/>
<dbReference type="GO" id="GO:0003723">
    <property type="term" value="F:RNA binding"/>
    <property type="evidence" value="ECO:0007669"/>
    <property type="project" value="UniProtKB-KW"/>
</dbReference>
<keyword evidence="5" id="KW-0808">Transferase</keyword>
<keyword evidence="1 3" id="KW-0694">RNA-binding</keyword>
<dbReference type="RefSeq" id="WP_115570752.1">
    <property type="nucleotide sequence ID" value="NZ_NXLT01000002.1"/>
</dbReference>
<evidence type="ECO:0000256" key="3">
    <source>
        <dbReference type="PROSITE-ProRule" id="PRU00182"/>
    </source>
</evidence>
<evidence type="ECO:0000313" key="5">
    <source>
        <dbReference type="EMBL" id="RDU67946.1"/>
    </source>
</evidence>
<evidence type="ECO:0000313" key="6">
    <source>
        <dbReference type="Proteomes" id="UP000256514"/>
    </source>
</evidence>
<dbReference type="InterPro" id="IPR002942">
    <property type="entry name" value="S4_RNA-bd"/>
</dbReference>
<keyword evidence="6" id="KW-1185">Reference proteome</keyword>
<dbReference type="GO" id="GO:0032259">
    <property type="term" value="P:methylation"/>
    <property type="evidence" value="ECO:0007669"/>
    <property type="project" value="UniProtKB-KW"/>
</dbReference>
<dbReference type="InterPro" id="IPR029063">
    <property type="entry name" value="SAM-dependent_MTases_sf"/>
</dbReference>
<dbReference type="Gene3D" id="3.40.50.150">
    <property type="entry name" value="Vaccinia Virus protein VP39"/>
    <property type="match status" value="1"/>
</dbReference>
<dbReference type="CDD" id="cd00165">
    <property type="entry name" value="S4"/>
    <property type="match status" value="1"/>
</dbReference>
<name>A0A3D8ISL6_9HELI</name>
<dbReference type="InterPro" id="IPR047048">
    <property type="entry name" value="TlyA"/>
</dbReference>
<organism evidence="5 6">
    <name type="scientific">Helicobacter equorum</name>
    <dbReference type="NCBI Taxonomy" id="361872"/>
    <lineage>
        <taxon>Bacteria</taxon>
        <taxon>Pseudomonadati</taxon>
        <taxon>Campylobacterota</taxon>
        <taxon>Epsilonproteobacteria</taxon>
        <taxon>Campylobacterales</taxon>
        <taxon>Helicobacteraceae</taxon>
        <taxon>Helicobacter</taxon>
    </lineage>
</organism>
<evidence type="ECO:0000256" key="1">
    <source>
        <dbReference type="ARBA" id="ARBA00022884"/>
    </source>
</evidence>
<protein>
    <submittedName>
        <fullName evidence="5">TlyA family rRNA (Cytidine-2'-O)-methyltransferase</fullName>
    </submittedName>
</protein>
<comment type="similarity">
    <text evidence="2">Belongs to the TlyA family.</text>
</comment>
<dbReference type="Proteomes" id="UP000256514">
    <property type="component" value="Unassembled WGS sequence"/>
</dbReference>
<reference evidence="5 6" key="1">
    <citation type="submission" date="2018-04" db="EMBL/GenBank/DDBJ databases">
        <title>Novel Campyloabacter and Helicobacter Species and Strains.</title>
        <authorList>
            <person name="Mannion A.J."/>
            <person name="Shen Z."/>
            <person name="Fox J.G."/>
        </authorList>
    </citation>
    <scope>NUCLEOTIDE SEQUENCE [LARGE SCALE GENOMIC DNA]</scope>
    <source>
        <strain evidence="5 6">MIT 12-6600</strain>
    </source>
</reference>
<accession>A0A3D8ISL6</accession>
<dbReference type="PANTHER" id="PTHR32319:SF0">
    <property type="entry name" value="BACTERIAL HEMOLYSIN-LIKE PROTEIN"/>
    <property type="match status" value="1"/>
</dbReference>
<dbReference type="InterPro" id="IPR002877">
    <property type="entry name" value="RNA_MeTrfase_FtsJ_dom"/>
</dbReference>
<dbReference type="PROSITE" id="PS50889">
    <property type="entry name" value="S4"/>
    <property type="match status" value="1"/>
</dbReference>
<sequence length="243" mass="27605">MRLDSLLHKMGYFQSRQKAKEAILAHKVCYKNTLLTKPSMIIQPSDTPLDPTYLEIKAHLVSRAGYKLQDFLTYLSTLNVPLQIAHSTILDIGSSTGGFAQVLLESGAKHIVCVDVGNAQLHPTLRQDSRISLFENCDIRDFHSTMHFDLITCDVSFISLRLILPSILRFRAPYLLLLFKPQFEVGKDAKRNKKGVLQDEYLIKQNLEQFCALLSQTHTYILHKSNILGKEGNAEYFILAQLK</sequence>
<dbReference type="SMART" id="SM00363">
    <property type="entry name" value="S4"/>
    <property type="match status" value="1"/>
</dbReference>
<dbReference type="Pfam" id="PF01479">
    <property type="entry name" value="S4"/>
    <property type="match status" value="1"/>
</dbReference>
<dbReference type="SUPFAM" id="SSF53335">
    <property type="entry name" value="S-adenosyl-L-methionine-dependent methyltransferases"/>
    <property type="match status" value="1"/>
</dbReference>
<evidence type="ECO:0000259" key="4">
    <source>
        <dbReference type="SMART" id="SM00363"/>
    </source>
</evidence>
<dbReference type="EMBL" id="NXLT01000002">
    <property type="protein sequence ID" value="RDU67946.1"/>
    <property type="molecule type" value="Genomic_DNA"/>
</dbReference>
<dbReference type="AlphaFoldDB" id="A0A3D8ISL6"/>